<dbReference type="GO" id="GO:0030420">
    <property type="term" value="P:establishment of competence for transformation"/>
    <property type="evidence" value="ECO:0007669"/>
    <property type="project" value="InterPro"/>
</dbReference>
<dbReference type="Pfam" id="PF06338">
    <property type="entry name" value="ComK"/>
    <property type="match status" value="1"/>
</dbReference>
<reference evidence="1 2" key="1">
    <citation type="submission" date="2011-04" db="EMBL/GenBank/DDBJ databases">
        <authorList>
            <person name="Muzny D."/>
            <person name="Qin X."/>
            <person name="Deng J."/>
            <person name="Jiang H."/>
            <person name="Liu Y."/>
            <person name="Qu J."/>
            <person name="Song X.-Z."/>
            <person name="Zhang L."/>
            <person name="Thornton R."/>
            <person name="Coyle M."/>
            <person name="Francisco L."/>
            <person name="Jackson L."/>
            <person name="Javaid M."/>
            <person name="Korchina V."/>
            <person name="Kovar C."/>
            <person name="Mata R."/>
            <person name="Mathew T."/>
            <person name="Ngo R."/>
            <person name="Nguyen L."/>
            <person name="Nguyen N."/>
            <person name="Okwuonu G."/>
            <person name="Ongeri F."/>
            <person name="Pham C."/>
            <person name="Simmons D."/>
            <person name="Wilczek-Boney K."/>
            <person name="Hale W."/>
            <person name="Jakkamsetti A."/>
            <person name="Pham P."/>
            <person name="Ruth R."/>
            <person name="San Lucas F."/>
            <person name="Warren J."/>
            <person name="Zhang J."/>
            <person name="Zhao Z."/>
            <person name="Zhou C."/>
            <person name="Zhu D."/>
            <person name="Lee S."/>
            <person name="Bess C."/>
            <person name="Blankenburg K."/>
            <person name="Forbes L."/>
            <person name="Fu Q."/>
            <person name="Gubbala S."/>
            <person name="Hirani K."/>
            <person name="Jayaseelan J.C."/>
            <person name="Lara F."/>
            <person name="Munidasa M."/>
            <person name="Palculict T."/>
            <person name="Patil S."/>
            <person name="Pu L.-L."/>
            <person name="Saada N."/>
            <person name="Tang L."/>
            <person name="Weissenberger G."/>
            <person name="Zhu Y."/>
            <person name="Hemphill L."/>
            <person name="Shang Y."/>
            <person name="Youmans B."/>
            <person name="Ayvaz T."/>
            <person name="Ross M."/>
            <person name="Santibanez J."/>
            <person name="Aqrawi P."/>
            <person name="Gross S."/>
            <person name="Joshi V."/>
            <person name="Fowler G."/>
            <person name="Nazareth L."/>
            <person name="Reid J."/>
            <person name="Worley K."/>
            <person name="Petrosino J."/>
            <person name="Highlander S."/>
            <person name="Gibbs R."/>
        </authorList>
    </citation>
    <scope>NUCLEOTIDE SEQUENCE [LARGE SCALE GENOMIC DNA]</scope>
    <source>
        <strain evidence="1 2">2681</strain>
    </source>
</reference>
<dbReference type="eggNOG" id="COG4903">
    <property type="taxonomic scope" value="Bacteria"/>
</dbReference>
<accession>F9DQW8</accession>
<sequence length="198" mass="23077">MNPKEIEKKGGKEMGKQTNFMMTKRTSIIYPEYTEDGELHAKVMENNILHSVALTPTRIIDLNLRFHGSSLRGAYDGSRTILDGPDLTMLPIIINEKLSMYWFPSKSPYKEDCVWFGLLSIKSYHRFREKQTRVVFENGALFILDSSYSSFDEKYKRACKLKTANDRRTDLLMVCETAESAEYLISLDREKRNYFVEE</sequence>
<dbReference type="Proteomes" id="UP000005316">
    <property type="component" value="Unassembled WGS sequence"/>
</dbReference>
<name>F9DQW8_9BACL</name>
<protein>
    <submittedName>
        <fullName evidence="1">Competence transcription regulator (CTF)</fullName>
    </submittedName>
</protein>
<dbReference type="AlphaFoldDB" id="F9DQW8"/>
<organism evidence="1 2">
    <name type="scientific">Sporosarcina newyorkensis 2681</name>
    <dbReference type="NCBI Taxonomy" id="1027292"/>
    <lineage>
        <taxon>Bacteria</taxon>
        <taxon>Bacillati</taxon>
        <taxon>Bacillota</taxon>
        <taxon>Bacilli</taxon>
        <taxon>Bacillales</taxon>
        <taxon>Caryophanaceae</taxon>
        <taxon>Sporosarcina</taxon>
    </lineage>
</organism>
<comment type="caution">
    <text evidence="1">The sequence shown here is derived from an EMBL/GenBank/DDBJ whole genome shotgun (WGS) entry which is preliminary data.</text>
</comment>
<evidence type="ECO:0000313" key="2">
    <source>
        <dbReference type="Proteomes" id="UP000005316"/>
    </source>
</evidence>
<dbReference type="EMBL" id="AFPZ01000030">
    <property type="protein sequence ID" value="EGQ26807.1"/>
    <property type="molecule type" value="Genomic_DNA"/>
</dbReference>
<evidence type="ECO:0000313" key="1">
    <source>
        <dbReference type="EMBL" id="EGQ26807.1"/>
    </source>
</evidence>
<dbReference type="InterPro" id="IPR010461">
    <property type="entry name" value="ComK"/>
</dbReference>
<gene>
    <name evidence="1" type="primary">comK</name>
    <name evidence="1" type="ORF">HMPREF9372_1198</name>
</gene>
<dbReference type="HOGENOM" id="CLU_107920_1_1_9"/>
<proteinExistence type="predicted"/>